<keyword evidence="2" id="KW-0472">Membrane</keyword>
<evidence type="ECO:0000256" key="1">
    <source>
        <dbReference type="SAM" id="MobiDB-lite"/>
    </source>
</evidence>
<evidence type="ECO:0000256" key="2">
    <source>
        <dbReference type="SAM" id="Phobius"/>
    </source>
</evidence>
<sequence length="438" mass="46012">MADDSTARRGPLRAFRDWRRSRPFWGGLLLIAAAVEMLVAPAAQSLILPLNLVIYAGIAGISVYLVSLLLIALGLLVWVQPQQRMFYGVVGTLLSIASFVTANFGGFVIGMLLGIVGGALVFSWEPARKRSGRRRGRRSRKAAGKEPEEEAPAADGGGAEGGGRLHALAAPLALLLVLPAAAPADLRWPWDDWFGGGDEEESAPADPGASPSPSPSPSPSASERPPGEPEEEQGEDPEEGGGEPGEAPADGADPAECELRTGEESVAEGEEEFLAAVRACQAAREAGESPEVPVVQGEDGPFTASDAESGLTAEWLTMRGARFGGVVEYPASGGPERYLRIVMTEGDVTDGELWWRHGESRASLELPSMNLSGTDGGDIVMHVQSLTITILGISITFTPDFPPPLLPSHIPVPDVDVSRPVADADHLAVDGLDLRADG</sequence>
<protein>
    <submittedName>
        <fullName evidence="3">Uncharacterized protein</fullName>
    </submittedName>
</protein>
<feature type="region of interest" description="Disordered" evidence="1">
    <location>
        <begin position="191"/>
        <end position="268"/>
    </location>
</feature>
<keyword evidence="4" id="KW-1185">Reference proteome</keyword>
<dbReference type="RefSeq" id="WP_184396149.1">
    <property type="nucleotide sequence ID" value="NZ_BAAAJD010000210.1"/>
</dbReference>
<dbReference type="Pfam" id="PF19609">
    <property type="entry name" value="DUF6114"/>
    <property type="match status" value="1"/>
</dbReference>
<feature type="region of interest" description="Disordered" evidence="1">
    <location>
        <begin position="132"/>
        <end position="159"/>
    </location>
</feature>
<dbReference type="Proteomes" id="UP000572635">
    <property type="component" value="Unassembled WGS sequence"/>
</dbReference>
<feature type="compositionally biased region" description="Basic residues" evidence="1">
    <location>
        <begin position="132"/>
        <end position="142"/>
    </location>
</feature>
<feature type="compositionally biased region" description="Acidic residues" evidence="1">
    <location>
        <begin position="228"/>
        <end position="241"/>
    </location>
</feature>
<accession>A0A7W8VG07</accession>
<reference evidence="3 4" key="1">
    <citation type="submission" date="2020-08" db="EMBL/GenBank/DDBJ databases">
        <title>Sequencing the genomes of 1000 actinobacteria strains.</title>
        <authorList>
            <person name="Klenk H.-P."/>
        </authorList>
    </citation>
    <scope>NUCLEOTIDE SEQUENCE [LARGE SCALE GENOMIC DNA]</scope>
    <source>
        <strain evidence="3 4">DSM 44551</strain>
    </source>
</reference>
<feature type="transmembrane region" description="Helical" evidence="2">
    <location>
        <begin position="24"/>
        <end position="47"/>
    </location>
</feature>
<dbReference type="AlphaFoldDB" id="A0A7W8VG07"/>
<name>A0A7W8VG07_9ACTN</name>
<feature type="transmembrane region" description="Helical" evidence="2">
    <location>
        <begin position="53"/>
        <end position="78"/>
    </location>
</feature>
<dbReference type="InterPro" id="IPR046096">
    <property type="entry name" value="DUF6114"/>
</dbReference>
<keyword evidence="2" id="KW-0812">Transmembrane</keyword>
<keyword evidence="2" id="KW-1133">Transmembrane helix</keyword>
<evidence type="ECO:0000313" key="3">
    <source>
        <dbReference type="EMBL" id="MBB5434952.1"/>
    </source>
</evidence>
<gene>
    <name evidence="3" type="ORF">HDA36_005036</name>
</gene>
<comment type="caution">
    <text evidence="3">The sequence shown here is derived from an EMBL/GenBank/DDBJ whole genome shotgun (WGS) entry which is preliminary data.</text>
</comment>
<evidence type="ECO:0000313" key="4">
    <source>
        <dbReference type="Proteomes" id="UP000572635"/>
    </source>
</evidence>
<organism evidence="3 4">
    <name type="scientific">Nocardiopsis composta</name>
    <dbReference type="NCBI Taxonomy" id="157465"/>
    <lineage>
        <taxon>Bacteria</taxon>
        <taxon>Bacillati</taxon>
        <taxon>Actinomycetota</taxon>
        <taxon>Actinomycetes</taxon>
        <taxon>Streptosporangiales</taxon>
        <taxon>Nocardiopsidaceae</taxon>
        <taxon>Nocardiopsis</taxon>
    </lineage>
</organism>
<feature type="compositionally biased region" description="Low complexity" evidence="1">
    <location>
        <begin position="245"/>
        <end position="254"/>
    </location>
</feature>
<feature type="transmembrane region" description="Helical" evidence="2">
    <location>
        <begin position="85"/>
        <end position="102"/>
    </location>
</feature>
<proteinExistence type="predicted"/>
<dbReference type="EMBL" id="JACHDB010000001">
    <property type="protein sequence ID" value="MBB5434952.1"/>
    <property type="molecule type" value="Genomic_DNA"/>
</dbReference>